<dbReference type="Proteomes" id="UP000309138">
    <property type="component" value="Unassembled WGS sequence"/>
</dbReference>
<dbReference type="PROSITE" id="PS50109">
    <property type="entry name" value="HIS_KIN"/>
    <property type="match status" value="1"/>
</dbReference>
<evidence type="ECO:0000313" key="10">
    <source>
        <dbReference type="EMBL" id="TKD50624.1"/>
    </source>
</evidence>
<feature type="transmembrane region" description="Helical" evidence="8">
    <location>
        <begin position="6"/>
        <end position="25"/>
    </location>
</feature>
<feature type="domain" description="Histidine kinase" evidence="9">
    <location>
        <begin position="185"/>
        <end position="403"/>
    </location>
</feature>
<dbReference type="SMART" id="SM00388">
    <property type="entry name" value="HisKA"/>
    <property type="match status" value="1"/>
</dbReference>
<reference evidence="10 11" key="1">
    <citation type="submission" date="2019-04" db="EMBL/GenBank/DDBJ databases">
        <authorList>
            <person name="Yang Y."/>
            <person name="Wei D."/>
        </authorList>
    </citation>
    <scope>NUCLEOTIDE SEQUENCE [LARGE SCALE GENOMIC DNA]</scope>
    <source>
        <strain evidence="10 11">L-1-4w-11</strain>
    </source>
</reference>
<accession>A0A4U1L2B8</accession>
<evidence type="ECO:0000256" key="4">
    <source>
        <dbReference type="ARBA" id="ARBA00022679"/>
    </source>
</evidence>
<sequence length="416" mass="43992">MLHNWGIRATLALSLAAITAIAGLMIGASIEAVVVALVGGVAAVLMAIGNGDAEGEPMPSAQPASTPVASATLLGEIIAAIAEPVLVIADRRVLHANAAARALLGEHIPGGDVRLAIRHPAAAERLVTPGGADGAQPIHLVGLGTRDQRWEMRVHDLSTGERIVHLLDRSGAYAADRIRVDFVANASHELRTPLASILGFIETLRDEAGEDPQIRDRFLKVMYDEANRMRRLVDDLMSLSRIEAEKFREPHESVDLAALVEEVRGEIAAASNGRGADLCTVVGDVPAVRGDRAQLSQVLHNIVGNAMKYGRPGTPVTIALQGDGRAMVRLSVTDEGEGIAPEHLPRLTERFYRIDSGRSRAMGGTGLGLSIVKHIVERHRGRLDIASVQGAGTTVSVLLPTGTMSSNRNTAATKAP</sequence>
<dbReference type="SUPFAM" id="SSF47384">
    <property type="entry name" value="Homodimeric domain of signal transducing histidine kinase"/>
    <property type="match status" value="1"/>
</dbReference>
<evidence type="ECO:0000256" key="2">
    <source>
        <dbReference type="ARBA" id="ARBA00012438"/>
    </source>
</evidence>
<organism evidence="10 11">
    <name type="scientific">Sphingomonas baiyangensis</name>
    <dbReference type="NCBI Taxonomy" id="2572576"/>
    <lineage>
        <taxon>Bacteria</taxon>
        <taxon>Pseudomonadati</taxon>
        <taxon>Pseudomonadota</taxon>
        <taxon>Alphaproteobacteria</taxon>
        <taxon>Sphingomonadales</taxon>
        <taxon>Sphingomonadaceae</taxon>
        <taxon>Sphingomonas</taxon>
    </lineage>
</organism>
<evidence type="ECO:0000313" key="11">
    <source>
        <dbReference type="Proteomes" id="UP000309138"/>
    </source>
</evidence>
<evidence type="ECO:0000256" key="1">
    <source>
        <dbReference type="ARBA" id="ARBA00000085"/>
    </source>
</evidence>
<dbReference type="RefSeq" id="WP_136942568.1">
    <property type="nucleotide sequence ID" value="NZ_SWKR01000002.1"/>
</dbReference>
<gene>
    <name evidence="10" type="ORF">FBR43_07480</name>
</gene>
<dbReference type="CDD" id="cd00082">
    <property type="entry name" value="HisKA"/>
    <property type="match status" value="1"/>
</dbReference>
<dbReference type="GO" id="GO:0005886">
    <property type="term" value="C:plasma membrane"/>
    <property type="evidence" value="ECO:0007669"/>
    <property type="project" value="TreeGrafter"/>
</dbReference>
<dbReference type="Pfam" id="PF00512">
    <property type="entry name" value="HisKA"/>
    <property type="match status" value="1"/>
</dbReference>
<evidence type="ECO:0000256" key="5">
    <source>
        <dbReference type="ARBA" id="ARBA00022777"/>
    </source>
</evidence>
<dbReference type="InterPro" id="IPR003594">
    <property type="entry name" value="HATPase_dom"/>
</dbReference>
<evidence type="ECO:0000256" key="3">
    <source>
        <dbReference type="ARBA" id="ARBA00022553"/>
    </source>
</evidence>
<proteinExistence type="predicted"/>
<name>A0A4U1L2B8_9SPHN</name>
<dbReference type="PANTHER" id="PTHR45453">
    <property type="entry name" value="PHOSPHATE REGULON SENSOR PROTEIN PHOR"/>
    <property type="match status" value="1"/>
</dbReference>
<comment type="catalytic activity">
    <reaction evidence="1">
        <text>ATP + protein L-histidine = ADP + protein N-phospho-L-histidine.</text>
        <dbReference type="EC" id="2.7.13.3"/>
    </reaction>
</comment>
<keyword evidence="4" id="KW-0808">Transferase</keyword>
<protein>
    <recommendedName>
        <fullName evidence="2">histidine kinase</fullName>
        <ecNumber evidence="2">2.7.13.3</ecNumber>
    </recommendedName>
</protein>
<dbReference type="InterPro" id="IPR004358">
    <property type="entry name" value="Sig_transdc_His_kin-like_C"/>
</dbReference>
<dbReference type="FunFam" id="3.30.565.10:FF:000006">
    <property type="entry name" value="Sensor histidine kinase WalK"/>
    <property type="match status" value="1"/>
</dbReference>
<dbReference type="EC" id="2.7.13.3" evidence="2"/>
<keyword evidence="8" id="KW-0812">Transmembrane</keyword>
<evidence type="ECO:0000256" key="6">
    <source>
        <dbReference type="ARBA" id="ARBA00023012"/>
    </source>
</evidence>
<dbReference type="AlphaFoldDB" id="A0A4U1L2B8"/>
<dbReference type="FunFam" id="1.10.287.130:FF:000001">
    <property type="entry name" value="Two-component sensor histidine kinase"/>
    <property type="match status" value="1"/>
</dbReference>
<dbReference type="InterPro" id="IPR036890">
    <property type="entry name" value="HATPase_C_sf"/>
</dbReference>
<dbReference type="Gene3D" id="1.10.287.130">
    <property type="match status" value="1"/>
</dbReference>
<evidence type="ECO:0000256" key="7">
    <source>
        <dbReference type="ARBA" id="ARBA00023136"/>
    </source>
</evidence>
<feature type="transmembrane region" description="Helical" evidence="8">
    <location>
        <begin position="32"/>
        <end position="48"/>
    </location>
</feature>
<dbReference type="GO" id="GO:0016036">
    <property type="term" value="P:cellular response to phosphate starvation"/>
    <property type="evidence" value="ECO:0007669"/>
    <property type="project" value="TreeGrafter"/>
</dbReference>
<comment type="caution">
    <text evidence="10">The sequence shown here is derived from an EMBL/GenBank/DDBJ whole genome shotgun (WGS) entry which is preliminary data.</text>
</comment>
<dbReference type="SUPFAM" id="SSF55874">
    <property type="entry name" value="ATPase domain of HSP90 chaperone/DNA topoisomerase II/histidine kinase"/>
    <property type="match status" value="1"/>
</dbReference>
<dbReference type="Pfam" id="PF02518">
    <property type="entry name" value="HATPase_c"/>
    <property type="match status" value="1"/>
</dbReference>
<keyword evidence="6" id="KW-0902">Two-component regulatory system</keyword>
<dbReference type="Gene3D" id="3.30.565.10">
    <property type="entry name" value="Histidine kinase-like ATPase, C-terminal domain"/>
    <property type="match status" value="1"/>
</dbReference>
<dbReference type="PRINTS" id="PR00344">
    <property type="entry name" value="BCTRLSENSOR"/>
</dbReference>
<keyword evidence="11" id="KW-1185">Reference proteome</keyword>
<dbReference type="InterPro" id="IPR036097">
    <property type="entry name" value="HisK_dim/P_sf"/>
</dbReference>
<keyword evidence="7 8" id="KW-0472">Membrane</keyword>
<dbReference type="OrthoDB" id="9797304at2"/>
<evidence type="ECO:0000259" key="9">
    <source>
        <dbReference type="PROSITE" id="PS50109"/>
    </source>
</evidence>
<dbReference type="GO" id="GO:0004721">
    <property type="term" value="F:phosphoprotein phosphatase activity"/>
    <property type="evidence" value="ECO:0007669"/>
    <property type="project" value="TreeGrafter"/>
</dbReference>
<dbReference type="GO" id="GO:0000155">
    <property type="term" value="F:phosphorelay sensor kinase activity"/>
    <property type="evidence" value="ECO:0007669"/>
    <property type="project" value="InterPro"/>
</dbReference>
<dbReference type="InterPro" id="IPR005467">
    <property type="entry name" value="His_kinase_dom"/>
</dbReference>
<dbReference type="InterPro" id="IPR050351">
    <property type="entry name" value="BphY/WalK/GraS-like"/>
</dbReference>
<evidence type="ECO:0000256" key="8">
    <source>
        <dbReference type="SAM" id="Phobius"/>
    </source>
</evidence>
<keyword evidence="3" id="KW-0597">Phosphoprotein</keyword>
<dbReference type="PANTHER" id="PTHR45453:SF1">
    <property type="entry name" value="PHOSPHATE REGULON SENSOR PROTEIN PHOR"/>
    <property type="match status" value="1"/>
</dbReference>
<keyword evidence="5" id="KW-0418">Kinase</keyword>
<dbReference type="EMBL" id="SWKR01000002">
    <property type="protein sequence ID" value="TKD50624.1"/>
    <property type="molecule type" value="Genomic_DNA"/>
</dbReference>
<dbReference type="SMART" id="SM00387">
    <property type="entry name" value="HATPase_c"/>
    <property type="match status" value="1"/>
</dbReference>
<keyword evidence="8" id="KW-1133">Transmembrane helix</keyword>
<dbReference type="InterPro" id="IPR003661">
    <property type="entry name" value="HisK_dim/P_dom"/>
</dbReference>